<evidence type="ECO:0000256" key="1">
    <source>
        <dbReference type="ARBA" id="ARBA00008164"/>
    </source>
</evidence>
<dbReference type="Pfam" id="PF01145">
    <property type="entry name" value="Band_7"/>
    <property type="match status" value="1"/>
</dbReference>
<dbReference type="SMART" id="SM00244">
    <property type="entry name" value="PHB"/>
    <property type="match status" value="1"/>
</dbReference>
<dbReference type="RefSeq" id="WP_098368797.1">
    <property type="nucleotide sequence ID" value="NZ_JARSYC010000018.1"/>
</dbReference>
<dbReference type="AlphaFoldDB" id="A0A9X6Z565"/>
<evidence type="ECO:0000313" key="3">
    <source>
        <dbReference type="EMBL" id="PFB07931.1"/>
    </source>
</evidence>
<dbReference type="InterPro" id="IPR036013">
    <property type="entry name" value="Band_7/SPFH_dom_sf"/>
</dbReference>
<comment type="caution">
    <text evidence="3">The sequence shown here is derived from an EMBL/GenBank/DDBJ whole genome shotgun (WGS) entry which is preliminary data.</text>
</comment>
<dbReference type="InterPro" id="IPR001107">
    <property type="entry name" value="Band_7"/>
</dbReference>
<dbReference type="PANTHER" id="PTHR43327">
    <property type="entry name" value="STOMATIN-LIKE PROTEIN 2, MITOCHONDRIAL"/>
    <property type="match status" value="1"/>
</dbReference>
<dbReference type="CDD" id="cd08829">
    <property type="entry name" value="SPFH_paraslipin"/>
    <property type="match status" value="1"/>
</dbReference>
<feature type="domain" description="Band 7" evidence="2">
    <location>
        <begin position="19"/>
        <end position="177"/>
    </location>
</feature>
<evidence type="ECO:0000259" key="2">
    <source>
        <dbReference type="SMART" id="SM00244"/>
    </source>
</evidence>
<dbReference type="Proteomes" id="UP000220397">
    <property type="component" value="Unassembled WGS sequence"/>
</dbReference>
<name>A0A9X6Z565_BACTU</name>
<organism evidence="3 4">
    <name type="scientific">Bacillus thuringiensis</name>
    <dbReference type="NCBI Taxonomy" id="1428"/>
    <lineage>
        <taxon>Bacteria</taxon>
        <taxon>Bacillati</taxon>
        <taxon>Bacillota</taxon>
        <taxon>Bacilli</taxon>
        <taxon>Bacillales</taxon>
        <taxon>Bacillaceae</taxon>
        <taxon>Bacillus</taxon>
        <taxon>Bacillus cereus group</taxon>
    </lineage>
</organism>
<protein>
    <submittedName>
        <fullName evidence="3">Peptidase</fullName>
    </submittedName>
</protein>
<comment type="similarity">
    <text evidence="1">Belongs to the band 7/mec-2 family.</text>
</comment>
<sequence length="326" mass="36286">MGMIIAGIIGLIVLGIVISSIKVVTTGQVYIVERFGKFHRQLEPGWHFTVPFIDFVRAKVSTKQQIIDIEPQKVITSDNVSIQMDNVVFFKILDPKAAVYNIENFRAGIVYSTIANVRNIVGDMDLDDVSKKRDDLNSKLLDAVDKITDAYGIKILSVEINNIIPPREIQEAMERQMQAERLRREEILRAEGEKKSSVLRAEGQKESRIAEAEGNKQARILNAEAQKEESVRLAEGKKEATLLNAQAQAESIEIVSEAEAKKIVRINEAITQSDNIDAVLRWKQIEANKEMAYGPANKLVIPTDMMNSVGAIATVAETVQLTKKAS</sequence>
<dbReference type="GO" id="GO:0005886">
    <property type="term" value="C:plasma membrane"/>
    <property type="evidence" value="ECO:0007669"/>
    <property type="project" value="UniProtKB-ARBA"/>
</dbReference>
<dbReference type="FunFam" id="3.30.479.30:FF:000004">
    <property type="entry name" value="Putative membrane protease family, stomatin"/>
    <property type="match status" value="1"/>
</dbReference>
<dbReference type="InterPro" id="IPR001972">
    <property type="entry name" value="Stomatin_HflK_fam"/>
</dbReference>
<gene>
    <name evidence="3" type="ORF">CN398_09350</name>
</gene>
<dbReference type="EMBL" id="NTUS01000026">
    <property type="protein sequence ID" value="PFB07931.1"/>
    <property type="molecule type" value="Genomic_DNA"/>
</dbReference>
<evidence type="ECO:0000313" key="4">
    <source>
        <dbReference type="Proteomes" id="UP000220397"/>
    </source>
</evidence>
<accession>A0A9X6Z565</accession>
<proteinExistence type="inferred from homology"/>
<dbReference type="GO" id="GO:0098552">
    <property type="term" value="C:side of membrane"/>
    <property type="evidence" value="ECO:0007669"/>
    <property type="project" value="UniProtKB-ARBA"/>
</dbReference>
<dbReference type="PANTHER" id="PTHR43327:SF10">
    <property type="entry name" value="STOMATIN-LIKE PROTEIN 2, MITOCHONDRIAL"/>
    <property type="match status" value="1"/>
</dbReference>
<reference evidence="3 4" key="1">
    <citation type="submission" date="2017-09" db="EMBL/GenBank/DDBJ databases">
        <title>Large-scale bioinformatics analysis of Bacillus genomes uncovers conserved roles of natural products in bacterial physiology.</title>
        <authorList>
            <consortium name="Agbiome Team Llc"/>
            <person name="Bleich R.M."/>
            <person name="Kirk G.J."/>
            <person name="Santa Maria K.C."/>
            <person name="Allen S.E."/>
            <person name="Farag S."/>
            <person name="Shank E.A."/>
            <person name="Bowers A."/>
        </authorList>
    </citation>
    <scope>NUCLEOTIDE SEQUENCE [LARGE SCALE GENOMIC DNA]</scope>
    <source>
        <strain evidence="3 4">AFS015413</strain>
    </source>
</reference>
<dbReference type="InterPro" id="IPR050710">
    <property type="entry name" value="Band7/mec-2_domain"/>
</dbReference>
<dbReference type="Gene3D" id="3.30.479.30">
    <property type="entry name" value="Band 7 domain"/>
    <property type="match status" value="1"/>
</dbReference>
<dbReference type="SUPFAM" id="SSF117892">
    <property type="entry name" value="Band 7/SPFH domain"/>
    <property type="match status" value="1"/>
</dbReference>
<dbReference type="PRINTS" id="PR00721">
    <property type="entry name" value="STOMATIN"/>
</dbReference>